<protein>
    <recommendedName>
        <fullName evidence="2">Phytanoyl-CoA dioxygenase</fullName>
    </recommendedName>
</protein>
<dbReference type="SUPFAM" id="SSF51197">
    <property type="entry name" value="Clavaminate synthase-like"/>
    <property type="match status" value="1"/>
</dbReference>
<dbReference type="PANTHER" id="PTHR37563">
    <property type="entry name" value="PHYTANOYL-COA DIOXYGENASE FAMILY PROTEIN (AFU_ORTHOLOGUE AFUA_2G03330)"/>
    <property type="match status" value="1"/>
</dbReference>
<name>A0A7S1Y5H0_9STRA</name>
<sequence length="237" mass="26795">MLLQTRILDADQITELRTKVEFAISNVEALLSSRRPEIAYGKDNFHFREIASRGGERFDLRLLDADAKDFVRQHVFGNPRVTSFLSNALGSPNEIDFDTSVVYSRPGARTQGWHADGDHQRGATDAGWETDGWNARLANAYALCVFIPLIDLDDDVGFTQFWPASHRNRDLMGFGKVAELAQATYDGKCSAGDGIWYDYRLFHRGMPNSSTVVRPVLQVIFKKKWYVEKANYGVEPI</sequence>
<dbReference type="Gene3D" id="2.60.120.620">
    <property type="entry name" value="q2cbj1_9rhob like domain"/>
    <property type="match status" value="1"/>
</dbReference>
<dbReference type="InterPro" id="IPR051961">
    <property type="entry name" value="Fungal_Metabolite_Diox"/>
</dbReference>
<evidence type="ECO:0000313" key="1">
    <source>
        <dbReference type="EMBL" id="CAD9281208.1"/>
    </source>
</evidence>
<reference evidence="1" key="1">
    <citation type="submission" date="2021-01" db="EMBL/GenBank/DDBJ databases">
        <authorList>
            <person name="Corre E."/>
            <person name="Pelletier E."/>
            <person name="Niang G."/>
            <person name="Scheremetjew M."/>
            <person name="Finn R."/>
            <person name="Kale V."/>
            <person name="Holt S."/>
            <person name="Cochrane G."/>
            <person name="Meng A."/>
            <person name="Brown T."/>
            <person name="Cohen L."/>
        </authorList>
    </citation>
    <scope>NUCLEOTIDE SEQUENCE</scope>
    <source>
        <strain evidence="1">CCMP 410</strain>
    </source>
</reference>
<accession>A0A7S1Y5H0</accession>
<organism evidence="1">
    <name type="scientific">Grammatophora oceanica</name>
    <dbReference type="NCBI Taxonomy" id="210454"/>
    <lineage>
        <taxon>Eukaryota</taxon>
        <taxon>Sar</taxon>
        <taxon>Stramenopiles</taxon>
        <taxon>Ochrophyta</taxon>
        <taxon>Bacillariophyta</taxon>
        <taxon>Fragilariophyceae</taxon>
        <taxon>Fragilariophycidae</taxon>
        <taxon>Rhabdonematales</taxon>
        <taxon>Grammatophoraceae</taxon>
        <taxon>Grammatophora</taxon>
    </lineage>
</organism>
<proteinExistence type="predicted"/>
<dbReference type="Pfam" id="PF05721">
    <property type="entry name" value="PhyH"/>
    <property type="match status" value="1"/>
</dbReference>
<dbReference type="PANTHER" id="PTHR37563:SF2">
    <property type="entry name" value="PHYTANOYL-COA DIOXYGENASE FAMILY PROTEIN (AFU_ORTHOLOGUE AFUA_2G03330)"/>
    <property type="match status" value="1"/>
</dbReference>
<gene>
    <name evidence="1" type="ORF">GOCE00092_LOCUS10118</name>
</gene>
<dbReference type="EMBL" id="HBGK01019877">
    <property type="protein sequence ID" value="CAD9281208.1"/>
    <property type="molecule type" value="Transcribed_RNA"/>
</dbReference>
<dbReference type="InterPro" id="IPR008775">
    <property type="entry name" value="Phytyl_CoA_dOase-like"/>
</dbReference>
<evidence type="ECO:0008006" key="2">
    <source>
        <dbReference type="Google" id="ProtNLM"/>
    </source>
</evidence>
<dbReference type="AlphaFoldDB" id="A0A7S1Y5H0"/>